<feature type="domain" description="Rho-GAP" evidence="8">
    <location>
        <begin position="813"/>
        <end position="1028"/>
    </location>
</feature>
<dbReference type="PROSITE" id="PS00478">
    <property type="entry name" value="LIM_DOMAIN_1"/>
    <property type="match status" value="2"/>
</dbReference>
<dbReference type="EMBL" id="CP064814">
    <property type="protein sequence ID" value="QPG75432.1"/>
    <property type="molecule type" value="Genomic_DNA"/>
</dbReference>
<feature type="domain" description="LIM zinc-binding" evidence="7">
    <location>
        <begin position="360"/>
        <end position="425"/>
    </location>
</feature>
<dbReference type="SMART" id="SM00132">
    <property type="entry name" value="LIM"/>
    <property type="match status" value="2"/>
</dbReference>
<evidence type="ECO:0000313" key="9">
    <source>
        <dbReference type="EMBL" id="QPG75432.1"/>
    </source>
</evidence>
<keyword evidence="3 5" id="KW-0862">Zinc</keyword>
<dbReference type="Gene3D" id="1.10.555.10">
    <property type="entry name" value="Rho GTPase activation protein"/>
    <property type="match status" value="1"/>
</dbReference>
<dbReference type="KEGG" id="bnn:FOA43_002786"/>
<evidence type="ECO:0000259" key="7">
    <source>
        <dbReference type="PROSITE" id="PS50023"/>
    </source>
</evidence>
<feature type="region of interest" description="Disordered" evidence="6">
    <location>
        <begin position="1"/>
        <end position="20"/>
    </location>
</feature>
<dbReference type="InterPro" id="IPR008936">
    <property type="entry name" value="Rho_GTPase_activation_prot"/>
</dbReference>
<evidence type="ECO:0000256" key="2">
    <source>
        <dbReference type="ARBA" id="ARBA00022723"/>
    </source>
</evidence>
<keyword evidence="4 5" id="KW-0440">LIM domain</keyword>
<evidence type="ECO:0000259" key="8">
    <source>
        <dbReference type="PROSITE" id="PS50238"/>
    </source>
</evidence>
<dbReference type="InterPro" id="IPR037863">
    <property type="entry name" value="RHOGAP6/36"/>
</dbReference>
<evidence type="ECO:0000313" key="10">
    <source>
        <dbReference type="Proteomes" id="UP000662931"/>
    </source>
</evidence>
<feature type="compositionally biased region" description="Polar residues" evidence="6">
    <location>
        <begin position="1"/>
        <end position="11"/>
    </location>
</feature>
<reference evidence="9" key="1">
    <citation type="submission" date="2020-10" db="EMBL/GenBank/DDBJ databases">
        <authorList>
            <person name="Roach M.J.R."/>
        </authorList>
    </citation>
    <scope>NUCLEOTIDE SEQUENCE</scope>
    <source>
        <strain evidence="9">CBS 1945</strain>
    </source>
</reference>
<dbReference type="GO" id="GO:0005096">
    <property type="term" value="F:GTPase activator activity"/>
    <property type="evidence" value="ECO:0007669"/>
    <property type="project" value="UniProtKB-KW"/>
</dbReference>
<dbReference type="InterPro" id="IPR001781">
    <property type="entry name" value="Znf_LIM"/>
</dbReference>
<keyword evidence="1" id="KW-0343">GTPase activation</keyword>
<evidence type="ECO:0000256" key="4">
    <source>
        <dbReference type="ARBA" id="ARBA00023038"/>
    </source>
</evidence>
<evidence type="ECO:0000256" key="5">
    <source>
        <dbReference type="PROSITE-ProRule" id="PRU00125"/>
    </source>
</evidence>
<dbReference type="OrthoDB" id="20689at2759"/>
<dbReference type="SMART" id="SM00324">
    <property type="entry name" value="RhoGAP"/>
    <property type="match status" value="1"/>
</dbReference>
<evidence type="ECO:0000256" key="1">
    <source>
        <dbReference type="ARBA" id="ARBA00022468"/>
    </source>
</evidence>
<feature type="domain" description="LIM zinc-binding" evidence="7">
    <location>
        <begin position="43"/>
        <end position="102"/>
    </location>
</feature>
<organism evidence="9 10">
    <name type="scientific">Eeniella nana</name>
    <name type="common">Yeast</name>
    <name type="synonym">Brettanomyces nanus</name>
    <dbReference type="NCBI Taxonomy" id="13502"/>
    <lineage>
        <taxon>Eukaryota</taxon>
        <taxon>Fungi</taxon>
        <taxon>Dikarya</taxon>
        <taxon>Ascomycota</taxon>
        <taxon>Saccharomycotina</taxon>
        <taxon>Pichiomycetes</taxon>
        <taxon>Pichiales</taxon>
        <taxon>Pichiaceae</taxon>
        <taxon>Brettanomyces</taxon>
    </lineage>
</organism>
<proteinExistence type="predicted"/>
<dbReference type="PANTHER" id="PTHR12635">
    <property type="entry name" value="RHO-GTPASE-ACTIVATING PROTEIN 6 FAMILY MEMBER"/>
    <property type="match status" value="1"/>
</dbReference>
<dbReference type="PROSITE" id="PS50023">
    <property type="entry name" value="LIM_DOMAIN_2"/>
    <property type="match status" value="2"/>
</dbReference>
<evidence type="ECO:0000256" key="6">
    <source>
        <dbReference type="SAM" id="MobiDB-lite"/>
    </source>
</evidence>
<dbReference type="GO" id="GO:0046872">
    <property type="term" value="F:metal ion binding"/>
    <property type="evidence" value="ECO:0007669"/>
    <property type="project" value="UniProtKB-KW"/>
</dbReference>
<keyword evidence="10" id="KW-1185">Reference proteome</keyword>
<gene>
    <name evidence="9" type="ORF">FOA43_002786</name>
</gene>
<dbReference type="GeneID" id="62196187"/>
<dbReference type="AlphaFoldDB" id="A0A875S5Z5"/>
<sequence length="1077" mass="121608">MDQVPASNAGTDTDPIKPGVPNTTTKLIQVPLCEYDYFRRIDLICFTCNKAIRGSYITAVGRKYHPEHFYCEICHKVFETEDYYEHEGQIYCHYHYSRIYAAHCESCKSAILKQYVEMHRGGKEQQWHPECFMIHKFWGVDVTVDCIGLDNLPASLIEIAKADEKVMTPKILFEVEHRLEQMMMFIWMTLSEFEESCAACISDMLHSATIDDKLQGLLAAGKLVLKIDCLFKGINVLNDYANSCHIQIDYDSDRYRSLSALTKEPRSLSSKLMSYLTFLRDTTKTKLATSKYSRELLSLISTMAHYIKLISRNSLMHALEYNRLTKSTLATDKYLREVSVHDLVPKDVFPNLEISAKAKDQCSECGKSIEARCFQFDEMRWHPECLRCSKCGKSLANSSVINELAFNRGKSSILCESCASEDVDAMTGFHEVSKYSQLVYLLKIALVRSKYAMQKRGLIEKHGKDAGLQPNDRYSLQVSDIKRMRSLRQNRKIGNATNEIRKSIILEAPEGFVADQEEADDRNIIPELPEEEEVNKSEEAPGNRTPKNYIPGAASHSIREIRDSDSRTNSIISAHSTMFLKKNRSLGRKGSKRLRIEDVPMNAKPTNVNLDETSNLLKNEKGLTLDDIPRIVSSEQAREYRPNAFRFQKRNYETAASTIPASKSVQKRISDVPSTISIPLNEARSRDSSIQSSMLTTEAENSTVTVIASDYPKPFVSNVKSDGVAVAATVSAHLSASAVSGSHDKRFSELTPIQHDYMRHVAAFSLHKILGDELTLEDCLSFIDIRKNPSFWGKIFGSSKKNSYNDLHKVFGVPLEAVAVKYGIDSDLGIGPEKLRIPTLVDELINAMHTKDLSAEGVFRLNGNIRRLKKLMTSIDEHPDAVPDLYSENAIQLAALLKKFARGLPNPLLTFKLYDVFILSQKFAEEPKKRDKILKLAYCMLPKVYRDLTEVLLSFLNWVATFSHIDEETGSKMDIHNLATVLTPNILYSRPKITNKMPDSADLIPNGENHFLAIEVVNTMIENHDDLSIIPTDLLKLYKKAGLDAIAPSKDGFTTKEIIAKCRAAYDKKPSILEKIV</sequence>
<dbReference type="CDD" id="cd09392">
    <property type="entry name" value="LIM2_Lrg1p_like"/>
    <property type="match status" value="1"/>
</dbReference>
<dbReference type="Gene3D" id="2.10.110.10">
    <property type="entry name" value="Cysteine Rich Protein"/>
    <property type="match status" value="3"/>
</dbReference>
<dbReference type="SUPFAM" id="SSF57716">
    <property type="entry name" value="Glucocorticoid receptor-like (DNA-binding domain)"/>
    <property type="match status" value="2"/>
</dbReference>
<name>A0A875S5Z5_EENNA</name>
<dbReference type="Proteomes" id="UP000662931">
    <property type="component" value="Chromosome 3"/>
</dbReference>
<dbReference type="PROSITE" id="PS50238">
    <property type="entry name" value="RHOGAP"/>
    <property type="match status" value="1"/>
</dbReference>
<dbReference type="SUPFAM" id="SSF48350">
    <property type="entry name" value="GTPase activation domain, GAP"/>
    <property type="match status" value="1"/>
</dbReference>
<dbReference type="Pfam" id="PF00412">
    <property type="entry name" value="LIM"/>
    <property type="match status" value="2"/>
</dbReference>
<keyword evidence="2 5" id="KW-0479">Metal-binding</keyword>
<evidence type="ECO:0008006" key="11">
    <source>
        <dbReference type="Google" id="ProtNLM"/>
    </source>
</evidence>
<accession>A0A875S5Z5</accession>
<dbReference type="Pfam" id="PF00620">
    <property type="entry name" value="RhoGAP"/>
    <property type="match status" value="1"/>
</dbReference>
<evidence type="ECO:0000256" key="3">
    <source>
        <dbReference type="ARBA" id="ARBA00022833"/>
    </source>
</evidence>
<dbReference type="GO" id="GO:0007165">
    <property type="term" value="P:signal transduction"/>
    <property type="evidence" value="ECO:0007669"/>
    <property type="project" value="InterPro"/>
</dbReference>
<feature type="region of interest" description="Disordered" evidence="6">
    <location>
        <begin position="516"/>
        <end position="551"/>
    </location>
</feature>
<dbReference type="PANTHER" id="PTHR12635:SF7">
    <property type="entry name" value="RHO GTPASE ACTIVATING PROTEIN 6-RELATED"/>
    <property type="match status" value="1"/>
</dbReference>
<dbReference type="RefSeq" id="XP_038778997.1">
    <property type="nucleotide sequence ID" value="XM_038923069.1"/>
</dbReference>
<protein>
    <recommendedName>
        <fullName evidence="11">RhoGAP-domain-containing protein</fullName>
    </recommendedName>
</protein>
<dbReference type="FunFam" id="2.10.110.10:FF:000009">
    <property type="entry name" value="Paxillin isoform 1"/>
    <property type="match status" value="1"/>
</dbReference>
<dbReference type="InterPro" id="IPR000198">
    <property type="entry name" value="RhoGAP_dom"/>
</dbReference>